<protein>
    <submittedName>
        <fullName evidence="4">Spore coat protein U</fullName>
    </submittedName>
</protein>
<dbReference type="SMART" id="SM00972">
    <property type="entry name" value="SCPU"/>
    <property type="match status" value="1"/>
</dbReference>
<evidence type="ECO:0000313" key="4">
    <source>
        <dbReference type="EMBL" id="AMG37616.1"/>
    </source>
</evidence>
<dbReference type="PANTHER" id="PTHR37089:SF4">
    <property type="entry name" value="EXPORTED PROTEIN"/>
    <property type="match status" value="1"/>
</dbReference>
<feature type="region of interest" description="Disordered" evidence="1">
    <location>
        <begin position="133"/>
        <end position="161"/>
    </location>
</feature>
<sequence length="171" mass="17283">MKRLSLCATTLTLTLAVAGALPGAARAQTTANMAVTLTITANCTIGANNLNFGSHGVLNTALNNTTTVNVTCTNTTPYTVGLSVGTGTGSTFATRYMQGTTTGNTASVVSYQLYQPAPNQTVVWGDTGTADRVGGTGNGSSQALTVNGTVPAQTTPAPDTYSSTVTATVYF</sequence>
<accession>A0A0X8P0E0</accession>
<dbReference type="Proteomes" id="UP000060602">
    <property type="component" value="Chromosome"/>
</dbReference>
<name>A0A0X8P0E0_ALCXX</name>
<proteinExistence type="predicted"/>
<dbReference type="AlphaFoldDB" id="A0A0X8P0E0"/>
<reference evidence="5" key="1">
    <citation type="submission" date="2015-12" db="EMBL/GenBank/DDBJ databases">
        <title>FDA dAtabase for Regulatory Grade micrObial Sequences (FDA-ARGOS): Supporting development and validation of Infectious Disease Dx tests.</title>
        <authorList>
            <person name="Case J."/>
            <person name="Tallon L."/>
            <person name="Sadzewicz L."/>
            <person name="Sengamalay N."/>
            <person name="Ott S."/>
            <person name="Godinez A."/>
            <person name="Nagaraj S."/>
            <person name="Nadendla S."/>
            <person name="Sichtig H."/>
        </authorList>
    </citation>
    <scope>NUCLEOTIDE SEQUENCE [LARGE SCALE GENOMIC DNA]</scope>
    <source>
        <strain evidence="5">FDAARGOS_147</strain>
    </source>
</reference>
<organism evidence="4 5">
    <name type="scientific">Alcaligenes xylosoxydans xylosoxydans</name>
    <name type="common">Achromobacter xylosoxidans</name>
    <dbReference type="NCBI Taxonomy" id="85698"/>
    <lineage>
        <taxon>Bacteria</taxon>
        <taxon>Pseudomonadati</taxon>
        <taxon>Pseudomonadota</taxon>
        <taxon>Betaproteobacteria</taxon>
        <taxon>Burkholderiales</taxon>
        <taxon>Alcaligenaceae</taxon>
        <taxon>Achromobacter</taxon>
    </lineage>
</organism>
<keyword evidence="4" id="KW-0167">Capsid protein</keyword>
<evidence type="ECO:0000259" key="3">
    <source>
        <dbReference type="Pfam" id="PF05229"/>
    </source>
</evidence>
<feature type="signal peptide" evidence="2">
    <location>
        <begin position="1"/>
        <end position="27"/>
    </location>
</feature>
<dbReference type="PANTHER" id="PTHR37089">
    <property type="entry name" value="PROTEIN U-RELATED"/>
    <property type="match status" value="1"/>
</dbReference>
<keyword evidence="4" id="KW-0946">Virion</keyword>
<evidence type="ECO:0000256" key="1">
    <source>
        <dbReference type="SAM" id="MobiDB-lite"/>
    </source>
</evidence>
<dbReference type="InterPro" id="IPR007893">
    <property type="entry name" value="Spore_coat_U/FanG"/>
</dbReference>
<dbReference type="EMBL" id="CP014060">
    <property type="protein sequence ID" value="AMG37616.1"/>
    <property type="molecule type" value="Genomic_DNA"/>
</dbReference>
<feature type="compositionally biased region" description="Polar residues" evidence="1">
    <location>
        <begin position="139"/>
        <end position="161"/>
    </location>
</feature>
<evidence type="ECO:0000313" key="5">
    <source>
        <dbReference type="Proteomes" id="UP000060602"/>
    </source>
</evidence>
<dbReference type="RefSeq" id="WP_061072682.1">
    <property type="nucleotide sequence ID" value="NZ_CP014060.2"/>
</dbReference>
<feature type="domain" description="Spore coat protein U/FanG" evidence="3">
    <location>
        <begin position="29"/>
        <end position="168"/>
    </location>
</feature>
<evidence type="ECO:0000256" key="2">
    <source>
        <dbReference type="SAM" id="SignalP"/>
    </source>
</evidence>
<keyword evidence="2" id="KW-0732">Signal</keyword>
<dbReference type="Pfam" id="PF05229">
    <property type="entry name" value="SCPU"/>
    <property type="match status" value="1"/>
</dbReference>
<feature type="chain" id="PRO_5007069146" evidence="2">
    <location>
        <begin position="28"/>
        <end position="171"/>
    </location>
</feature>
<gene>
    <name evidence="4" type="ORF">AL504_17360</name>
</gene>
<dbReference type="InterPro" id="IPR053167">
    <property type="entry name" value="Spore_coat_component"/>
</dbReference>